<dbReference type="Pfam" id="PF00501">
    <property type="entry name" value="AMP-binding"/>
    <property type="match status" value="1"/>
</dbReference>
<dbReference type="PANTHER" id="PTHR45527:SF11">
    <property type="entry name" value="NONRIBOSOMAL PEPTIDE SYNTHETASE 5"/>
    <property type="match status" value="1"/>
</dbReference>
<dbReference type="Gene3D" id="3.30.559.10">
    <property type="entry name" value="Chloramphenicol acetyltransferase-like domain"/>
    <property type="match status" value="2"/>
</dbReference>
<dbReference type="InterPro" id="IPR020845">
    <property type="entry name" value="AMP-binding_CS"/>
</dbReference>
<dbReference type="InterPro" id="IPR023213">
    <property type="entry name" value="CAT-like_dom_sf"/>
</dbReference>
<dbReference type="InterPro" id="IPR000873">
    <property type="entry name" value="AMP-dep_synth/lig_dom"/>
</dbReference>
<dbReference type="Proteomes" id="UP000094444">
    <property type="component" value="Unassembled WGS sequence"/>
</dbReference>
<dbReference type="SUPFAM" id="SSF52777">
    <property type="entry name" value="CoA-dependent acyltransferases"/>
    <property type="match status" value="4"/>
</dbReference>
<dbReference type="InterPro" id="IPR036736">
    <property type="entry name" value="ACP-like_sf"/>
</dbReference>
<dbReference type="SUPFAM" id="SSF56801">
    <property type="entry name" value="Acetyl-CoA synthetase-like"/>
    <property type="match status" value="1"/>
</dbReference>
<dbReference type="Gene3D" id="3.30.300.30">
    <property type="match status" value="1"/>
</dbReference>
<evidence type="ECO:0000256" key="3">
    <source>
        <dbReference type="ARBA" id="ARBA00022598"/>
    </source>
</evidence>
<dbReference type="InterPro" id="IPR042099">
    <property type="entry name" value="ANL_N_sf"/>
</dbReference>
<accession>A0A2P5IAY9</accession>
<dbReference type="GO" id="GO:0005737">
    <property type="term" value="C:cytoplasm"/>
    <property type="evidence" value="ECO:0007669"/>
    <property type="project" value="TreeGrafter"/>
</dbReference>
<dbReference type="Gene3D" id="3.30.559.30">
    <property type="entry name" value="Nonribosomal peptide synthetase, condensation domain"/>
    <property type="match status" value="2"/>
</dbReference>
<feature type="domain" description="Carrier" evidence="5">
    <location>
        <begin position="1"/>
        <end position="75"/>
    </location>
</feature>
<evidence type="ECO:0000256" key="2">
    <source>
        <dbReference type="ARBA" id="ARBA00022553"/>
    </source>
</evidence>
<dbReference type="Pfam" id="PF00668">
    <property type="entry name" value="Condensation"/>
    <property type="match status" value="2"/>
</dbReference>
<dbReference type="InterPro" id="IPR009081">
    <property type="entry name" value="PP-bd_ACP"/>
</dbReference>
<dbReference type="PROSITE" id="PS50075">
    <property type="entry name" value="CARRIER"/>
    <property type="match status" value="2"/>
</dbReference>
<dbReference type="PANTHER" id="PTHR45527">
    <property type="entry name" value="NONRIBOSOMAL PEPTIDE SYNTHETASE"/>
    <property type="match status" value="1"/>
</dbReference>
<keyword evidence="1" id="KW-0596">Phosphopantetheine</keyword>
<dbReference type="GO" id="GO:0016874">
    <property type="term" value="F:ligase activity"/>
    <property type="evidence" value="ECO:0007669"/>
    <property type="project" value="UniProtKB-KW"/>
</dbReference>
<dbReference type="CDD" id="cd19537">
    <property type="entry name" value="C_NRPS-like"/>
    <property type="match status" value="1"/>
</dbReference>
<dbReference type="SUPFAM" id="SSF47336">
    <property type="entry name" value="ACP-like"/>
    <property type="match status" value="2"/>
</dbReference>
<evidence type="ECO:0000313" key="7">
    <source>
        <dbReference type="Proteomes" id="UP000094444"/>
    </source>
</evidence>
<sequence length="1733" mass="190830">MNGQETLMQELRSLLGMTPTAPIEYNASFQALGGDSLLALKLVSRCRKRGIKLFVNCLLQSESLREILERVSHCDLSLEATARGSCESDKSSAPGNQDGSYPITARYDGWSEYDSLIESGDDFKPSCELSRPPATLDEGICLTRTEDLSPLRGLQLSFAHESTKNPRSNIIQYVEVYKKDQLPRVKAAWRKVWEAELTLRTRYSESLTPYEAMVFDWKEETAQDQQEFEHLNLASQIPVMEGIGSCWRVVSLLPANKSVVIWTIHHALIDGYSGQLVLSKLRAAVSGRFISSGPQFTIIARELDHLREKNRADGDAFWESSRQLHAQAATTLQYAPPSDPRGIAIEKTSGFIKRLPENSEHLIDLGAGWNRRVLSGVAKQAGTTPAVVYHAAWALVMTVFADSDTVCFGTALSGRNLPILGVEETVGPLLNTLPLALCLEDDGMTLGDLAHNTQRRLNELSEYSWTTPENGFSRNFQCALAMQFQMSSDSFVLADEVEDADHDVEQVRPVEQPFTRLISDLPLNILVEEAYDRIRLQYNPRMFLPCQIEHLGSLYRHALQSFTRLDICVSLIQSSLITPECQRGLQDWGNCMSGTTSPLSVTEDLVTLFERAVDQNPDALAAQAGCSLSQHLTYRQMDDKASLVATVLCEEYGVKPGDVVCVDADRSLDWLVSIFAVLKTGAAYCPLDHELPHHLRSVMFARVGGSIFLASTRQALDQRGPRECAHALSIEELTTTCSNPGPASDTFKVASALESVRRRPAPIPESTAYVCFTSGSTGTPKGVICTHQGLVAFQRDLQVRLFAEPGIKVAQVMSPAFDGSIHEIFSSLCHGATLVLPVSGDKDVMETLSLAHSAILTPSLAEALDPSDYPSLRYVYLVGEPVKQHVNDEWGAAKVLYNMYGPTEGTCGATIKRLLPGRPVTIGCPNPSTRLYILGTAASALKCSRLMPPGTVGEICVAGVQVARGYLGMPDLTAERFVSDPHCRTGTADYLYRTGDRGYWSPGGEVVCLGRNDRQIKLRGFRLDLNDLEARLTQANPGIPGLKSVAFAHRDDHLIAAMQPADLALSSEVVTRVLTEVLPPYAQPRHVLFLDEWPMTKAGKLDYKELTSDSMIHKVTNDNRAAQSKLDDGGLGMALSPLESKIVSVWQEVLGLSPCEPIQRGSGFLQLGGCSLQQIRMLARLSSALQSRLPLKIIIESRTLGDLARRLEEFDPRLSDPAQLLPCLASQHPHLPSRISPAVPQSCTALSPIELDWWKRYHLHRDSNTSCFNVSFVASLSAEVDHKALAKTLDMVLSRYSLFRGRYVPAGGVNQGCGVVERRYVESPPKVQRLRDLNVWAEVNQPFNLESEPAIRMCMTKSTLSIVMSHIVADLTTLNLLLREAAVLYSGRNLPPVVRSYEQEAVPAMWDHEPSPRSLEFWEEYLCPSQAASTPRPKRLGLSGTSRFYQLSHGLGARMLQFCLGQMNGESFSLQKLAVAAVALATAALQEQPLEDQDNPKDEDETADYTDVVLGTPFINRSSDHDMETVGLFLNPLPVRLRYTASPHASCSAPAADGHAFLDSVRTSTNAALAHAVPWHRLLQHLENRRRQTLCPSPESLPKDPHSPDAPFDTMVTFHHAGESVHMDVPGVTPRITWSEGSKFPLMMEFSSVGSRGVILRAEYDTQLYASGHVDRFVSAVAAAIAMLIANEQSMTDMKREIRGVTSNLHHSLVSIKEDAFGALLEDLALPPPDFLP</sequence>
<comment type="caution">
    <text evidence="6">The sequence shown here is derived from an EMBL/GenBank/DDBJ whole genome shotgun (WGS) entry which is preliminary data.</text>
</comment>
<dbReference type="InterPro" id="IPR045851">
    <property type="entry name" value="AMP-bd_C_sf"/>
</dbReference>
<dbReference type="GO" id="GO:0044550">
    <property type="term" value="P:secondary metabolite biosynthetic process"/>
    <property type="evidence" value="ECO:0007669"/>
    <property type="project" value="TreeGrafter"/>
</dbReference>
<keyword evidence="3 6" id="KW-0436">Ligase</keyword>
<keyword evidence="2" id="KW-0597">Phosphoprotein</keyword>
<dbReference type="InParanoid" id="A0A2P5IAY9"/>
<dbReference type="CDD" id="cd05930">
    <property type="entry name" value="A_NRPS"/>
    <property type="match status" value="1"/>
</dbReference>
<dbReference type="Pfam" id="PF00550">
    <property type="entry name" value="PP-binding"/>
    <property type="match status" value="2"/>
</dbReference>
<organism evidence="6 7">
    <name type="scientific">Diaporthe helianthi</name>
    <dbReference type="NCBI Taxonomy" id="158607"/>
    <lineage>
        <taxon>Eukaryota</taxon>
        <taxon>Fungi</taxon>
        <taxon>Dikarya</taxon>
        <taxon>Ascomycota</taxon>
        <taxon>Pezizomycotina</taxon>
        <taxon>Sordariomycetes</taxon>
        <taxon>Sordariomycetidae</taxon>
        <taxon>Diaporthales</taxon>
        <taxon>Diaporthaceae</taxon>
        <taxon>Diaporthe</taxon>
    </lineage>
</organism>
<dbReference type="EMBL" id="MAVT02000096">
    <property type="protein sequence ID" value="POS79672.1"/>
    <property type="molecule type" value="Genomic_DNA"/>
</dbReference>
<gene>
    <name evidence="6" type="ORF">DHEL01_v201930</name>
</gene>
<dbReference type="OrthoDB" id="416786at2759"/>
<comment type="similarity">
    <text evidence="4">Belongs to the NRP synthetase family.</text>
</comment>
<protein>
    <submittedName>
        <fullName evidence="6">D-alanine-poly(Phosphoribitol) ligase subunit 1</fullName>
    </submittedName>
</protein>
<reference evidence="6" key="1">
    <citation type="submission" date="2017-09" db="EMBL/GenBank/DDBJ databases">
        <title>Polyketide synthases of a Diaporthe helianthi virulent isolate.</title>
        <authorList>
            <person name="Baroncelli R."/>
        </authorList>
    </citation>
    <scope>NUCLEOTIDE SEQUENCE [LARGE SCALE GENOMIC DNA]</scope>
    <source>
        <strain evidence="6">7/96</strain>
    </source>
</reference>
<dbReference type="Gene3D" id="3.40.50.12780">
    <property type="entry name" value="N-terminal domain of ligase-like"/>
    <property type="match status" value="1"/>
</dbReference>
<proteinExistence type="inferred from homology"/>
<feature type="domain" description="Carrier" evidence="5">
    <location>
        <begin position="1133"/>
        <end position="1211"/>
    </location>
</feature>
<dbReference type="STRING" id="158607.A0A2P5IAY9"/>
<evidence type="ECO:0000256" key="4">
    <source>
        <dbReference type="ARBA" id="ARBA00029454"/>
    </source>
</evidence>
<dbReference type="Gene3D" id="1.10.1200.10">
    <property type="entry name" value="ACP-like"/>
    <property type="match status" value="2"/>
</dbReference>
<keyword evidence="7" id="KW-1185">Reference proteome</keyword>
<evidence type="ECO:0000259" key="5">
    <source>
        <dbReference type="PROSITE" id="PS50075"/>
    </source>
</evidence>
<dbReference type="PROSITE" id="PS00455">
    <property type="entry name" value="AMP_BINDING"/>
    <property type="match status" value="1"/>
</dbReference>
<evidence type="ECO:0000256" key="1">
    <source>
        <dbReference type="ARBA" id="ARBA00022450"/>
    </source>
</evidence>
<dbReference type="GO" id="GO:0031177">
    <property type="term" value="F:phosphopantetheine binding"/>
    <property type="evidence" value="ECO:0007669"/>
    <property type="project" value="TreeGrafter"/>
</dbReference>
<name>A0A2P5IAY9_DIAHE</name>
<dbReference type="GO" id="GO:0043041">
    <property type="term" value="P:amino acid activation for nonribosomal peptide biosynthetic process"/>
    <property type="evidence" value="ECO:0007669"/>
    <property type="project" value="TreeGrafter"/>
</dbReference>
<evidence type="ECO:0000313" key="6">
    <source>
        <dbReference type="EMBL" id="POS79672.1"/>
    </source>
</evidence>
<dbReference type="InterPro" id="IPR001242">
    <property type="entry name" value="Condensation_dom"/>
</dbReference>